<protein>
    <submittedName>
        <fullName evidence="2">Nuclear transport factor 2 family protein</fullName>
    </submittedName>
</protein>
<feature type="domain" description="SnoaL-like" evidence="1">
    <location>
        <begin position="2"/>
        <end position="127"/>
    </location>
</feature>
<dbReference type="SUPFAM" id="SSF54427">
    <property type="entry name" value="NTF2-like"/>
    <property type="match status" value="1"/>
</dbReference>
<keyword evidence="3" id="KW-1185">Reference proteome</keyword>
<dbReference type="InterPro" id="IPR032710">
    <property type="entry name" value="NTF2-like_dom_sf"/>
</dbReference>
<dbReference type="Gene3D" id="3.10.450.50">
    <property type="match status" value="1"/>
</dbReference>
<proteinExistence type="predicted"/>
<dbReference type="InterPro" id="IPR037401">
    <property type="entry name" value="SnoaL-like"/>
</dbReference>
<gene>
    <name evidence="2" type="ORF">ABZ510_28815</name>
</gene>
<dbReference type="Proteomes" id="UP001550628">
    <property type="component" value="Unassembled WGS sequence"/>
</dbReference>
<dbReference type="Pfam" id="PF13577">
    <property type="entry name" value="SnoaL_4"/>
    <property type="match status" value="1"/>
</dbReference>
<name>A0ABV2WYA3_9NOCA</name>
<dbReference type="EMBL" id="JBEYBF010000028">
    <property type="protein sequence ID" value="MEU1955848.1"/>
    <property type="molecule type" value="Genomic_DNA"/>
</dbReference>
<accession>A0ABV2WYA3</accession>
<evidence type="ECO:0000313" key="2">
    <source>
        <dbReference type="EMBL" id="MEU1955848.1"/>
    </source>
</evidence>
<evidence type="ECO:0000259" key="1">
    <source>
        <dbReference type="Pfam" id="PF13577"/>
    </source>
</evidence>
<dbReference type="RefSeq" id="WP_356957445.1">
    <property type="nucleotide sequence ID" value="NZ_JBEYBD010000009.1"/>
</dbReference>
<sequence length="157" mass="17347">MERQVTDALRRFGRGAELWDRELLGSALAADAELDPRRATAAWSARSPRLIGRDTIVDILMGILAHRVDTTHAVGEPRVVVDGGRAHLRATVDAGHRLISDHRIRADITYLCTAELVCAGPRWLLRHIGIDTVRHQGDPTEIYCRAPIGGRHRLPSG</sequence>
<evidence type="ECO:0000313" key="3">
    <source>
        <dbReference type="Proteomes" id="UP001550628"/>
    </source>
</evidence>
<organism evidence="2 3">
    <name type="scientific">Nocardia rhamnosiphila</name>
    <dbReference type="NCBI Taxonomy" id="426716"/>
    <lineage>
        <taxon>Bacteria</taxon>
        <taxon>Bacillati</taxon>
        <taxon>Actinomycetota</taxon>
        <taxon>Actinomycetes</taxon>
        <taxon>Mycobacteriales</taxon>
        <taxon>Nocardiaceae</taxon>
        <taxon>Nocardia</taxon>
    </lineage>
</organism>
<reference evidence="2 3" key="1">
    <citation type="submission" date="2024-06" db="EMBL/GenBank/DDBJ databases">
        <title>The Natural Products Discovery Center: Release of the First 8490 Sequenced Strains for Exploring Actinobacteria Biosynthetic Diversity.</title>
        <authorList>
            <person name="Kalkreuter E."/>
            <person name="Kautsar S.A."/>
            <person name="Yang D."/>
            <person name="Bader C.D."/>
            <person name="Teijaro C.N."/>
            <person name="Fluegel L."/>
            <person name="Davis C.M."/>
            <person name="Simpson J.R."/>
            <person name="Lauterbach L."/>
            <person name="Steele A.D."/>
            <person name="Gui C."/>
            <person name="Meng S."/>
            <person name="Li G."/>
            <person name="Viehrig K."/>
            <person name="Ye F."/>
            <person name="Su P."/>
            <person name="Kiefer A.F."/>
            <person name="Nichols A."/>
            <person name="Cepeda A.J."/>
            <person name="Yan W."/>
            <person name="Fan B."/>
            <person name="Jiang Y."/>
            <person name="Adhikari A."/>
            <person name="Zheng C.-J."/>
            <person name="Schuster L."/>
            <person name="Cowan T.M."/>
            <person name="Smanski M.J."/>
            <person name="Chevrette M.G."/>
            <person name="De Carvalho L.P.S."/>
            <person name="Shen B."/>
        </authorList>
    </citation>
    <scope>NUCLEOTIDE SEQUENCE [LARGE SCALE GENOMIC DNA]</scope>
    <source>
        <strain evidence="2 3">NPDC019708</strain>
    </source>
</reference>
<comment type="caution">
    <text evidence="2">The sequence shown here is derived from an EMBL/GenBank/DDBJ whole genome shotgun (WGS) entry which is preliminary data.</text>
</comment>